<dbReference type="PANTHER" id="PTHR43841">
    <property type="entry name" value="3-HYDROXYACYL-THIOESTER DEHYDRATASE HTDX-RELATED"/>
    <property type="match status" value="1"/>
</dbReference>
<dbReference type="GO" id="GO:0004312">
    <property type="term" value="F:fatty acid synthase activity"/>
    <property type="evidence" value="ECO:0007669"/>
    <property type="project" value="InterPro"/>
</dbReference>
<keyword evidence="4" id="KW-1185">Reference proteome</keyword>
<dbReference type="GO" id="GO:0006633">
    <property type="term" value="P:fatty acid biosynthetic process"/>
    <property type="evidence" value="ECO:0007669"/>
    <property type="project" value="InterPro"/>
</dbReference>
<dbReference type="RefSeq" id="WP_185938479.1">
    <property type="nucleotide sequence ID" value="NZ_FXTJ01000011.1"/>
</dbReference>
<dbReference type="InterPro" id="IPR003965">
    <property type="entry name" value="Fatty_acid_synthase"/>
</dbReference>
<dbReference type="Gene3D" id="3.10.129.10">
    <property type="entry name" value="Hotdog Thioesterase"/>
    <property type="match status" value="1"/>
</dbReference>
<dbReference type="InterPro" id="IPR002539">
    <property type="entry name" value="MaoC-like_dom"/>
</dbReference>
<name>A0A521FN00_9ACTN</name>
<dbReference type="AlphaFoldDB" id="A0A521FN00"/>
<evidence type="ECO:0000313" key="4">
    <source>
        <dbReference type="Proteomes" id="UP000317484"/>
    </source>
</evidence>
<dbReference type="Pfam" id="PF01575">
    <property type="entry name" value="MaoC_dehydratas"/>
    <property type="match status" value="1"/>
</dbReference>
<evidence type="ECO:0000256" key="1">
    <source>
        <dbReference type="ARBA" id="ARBA00005254"/>
    </source>
</evidence>
<feature type="domain" description="MaoC-like" evidence="2">
    <location>
        <begin position="185"/>
        <end position="259"/>
    </location>
</feature>
<protein>
    <submittedName>
        <fullName evidence="3">Acyl dehydratase</fullName>
    </submittedName>
</protein>
<dbReference type="PANTHER" id="PTHR43841:SF1">
    <property type="entry name" value="3-HYDROXYACYL-THIOESTER DEHYDRATASE X"/>
    <property type="match status" value="1"/>
</dbReference>
<organism evidence="3 4">
    <name type="scientific">Geodermatophilus aquaeductus</name>
    <dbReference type="NCBI Taxonomy" id="1564161"/>
    <lineage>
        <taxon>Bacteria</taxon>
        <taxon>Bacillati</taxon>
        <taxon>Actinomycetota</taxon>
        <taxon>Actinomycetes</taxon>
        <taxon>Geodermatophilales</taxon>
        <taxon>Geodermatophilaceae</taxon>
        <taxon>Geodermatophilus</taxon>
    </lineage>
</organism>
<dbReference type="GO" id="GO:0005835">
    <property type="term" value="C:fatty acid synthase complex"/>
    <property type="evidence" value="ECO:0007669"/>
    <property type="project" value="InterPro"/>
</dbReference>
<dbReference type="InterPro" id="IPR029069">
    <property type="entry name" value="HotDog_dom_sf"/>
</dbReference>
<dbReference type="EMBL" id="FXTJ01000011">
    <property type="protein sequence ID" value="SMO97568.1"/>
    <property type="molecule type" value="Genomic_DNA"/>
</dbReference>
<reference evidence="3 4" key="1">
    <citation type="submission" date="2017-05" db="EMBL/GenBank/DDBJ databases">
        <authorList>
            <person name="Varghese N."/>
            <person name="Submissions S."/>
        </authorList>
    </citation>
    <scope>NUCLEOTIDE SEQUENCE [LARGE SCALE GENOMIC DNA]</scope>
    <source>
        <strain evidence="3 4">DSM 46834</strain>
    </source>
</reference>
<sequence>MVTVLDAAPSMAPLFARAALTARGRGGDLPGTRLARRGVTVDPAEVAAYARVCRFPLADALPVTFPHVLTFPLQVALMADRAFPLALPGLVHVRNRIDALRPVGAGESLDLEVWAERFAAHPRGATVDLCASVSAVGAEVWRGRSTYLARGARAPEGAPSSDVDVPVGDLPAGTVRWRVPGDAGRRYARVSGDVNPIHLSALTARAFGFPRAIAHGMWVKARALAALAGRLPEALTVDVGFRRPLLLPSTVRLATAAVDGGWDVAVRGDGGDHLVGTVRPV</sequence>
<dbReference type="PRINTS" id="PR01483">
    <property type="entry name" value="FASYNTHASE"/>
</dbReference>
<accession>A0A521FN00</accession>
<gene>
    <name evidence="3" type="ORF">SAMN06273567_111115</name>
</gene>
<evidence type="ECO:0000313" key="3">
    <source>
        <dbReference type="EMBL" id="SMO97568.1"/>
    </source>
</evidence>
<proteinExistence type="inferred from homology"/>
<dbReference type="Proteomes" id="UP000317484">
    <property type="component" value="Unassembled WGS sequence"/>
</dbReference>
<comment type="similarity">
    <text evidence="1">Belongs to the enoyl-CoA hydratase/isomerase family.</text>
</comment>
<evidence type="ECO:0000259" key="2">
    <source>
        <dbReference type="Pfam" id="PF01575"/>
    </source>
</evidence>
<dbReference type="SUPFAM" id="SSF54637">
    <property type="entry name" value="Thioesterase/thiol ester dehydrase-isomerase"/>
    <property type="match status" value="2"/>
</dbReference>